<protein>
    <submittedName>
        <fullName evidence="2">Metallo-dependent hydrolase</fullName>
    </submittedName>
</protein>
<dbReference type="OrthoDB" id="10266980at2759"/>
<dbReference type="RefSeq" id="XP_024670598.1">
    <property type="nucleotide sequence ID" value="XM_024819154.1"/>
</dbReference>
<sequence>MPPQLTPLHSLHNIRLPSSSTSPSSTWDITFKPNGRIKSLIPTTHTTPTTNDTNPSQAQEPPLVLPALTHPHIHLDKAFIHNDPKYAHLAPTTGTFPEALASTTTAKQSFEASDLLKRGSWLLAESLANGVTALRAFVEVDATVQHTCLDAALTLKAHWAEACKMQVVCFAQDPVFSGAHGAENRKLIESALLRDGVDVLGSTPYVESDPKAAKRNIEWAVRTALAHDLHLDFHLDYTLDPGREPLVWTVLDELRRCGWTGGRTRKRVMLGHCTRLTLFGKDEWARLAKEIAEDELPVSFVGLPTSDLYMAAPPAGGGEEGAMATPRGTLQVPRLVREYGLDAVVGVNNVGNAFTPWGAADPLGLACLGVGVYQAGTRADAELLYECVSTRARAAIGMDEGGGGGGVTVDVGCCADLLLVYARDDTGCDVVARPRNSVAEVVWDPPSRINRDVICGGRLKLSPWVSKLDGIYRFV</sequence>
<evidence type="ECO:0000313" key="2">
    <source>
        <dbReference type="EMBL" id="PLB36586.1"/>
    </source>
</evidence>
<feature type="compositionally biased region" description="Low complexity" evidence="1">
    <location>
        <begin position="42"/>
        <end position="55"/>
    </location>
</feature>
<dbReference type="EMBL" id="KZ559150">
    <property type="protein sequence ID" value="PLB36586.1"/>
    <property type="molecule type" value="Genomic_DNA"/>
</dbReference>
<organism evidence="2 3">
    <name type="scientific">Aspergillus candidus</name>
    <dbReference type="NCBI Taxonomy" id="41067"/>
    <lineage>
        <taxon>Eukaryota</taxon>
        <taxon>Fungi</taxon>
        <taxon>Dikarya</taxon>
        <taxon>Ascomycota</taxon>
        <taxon>Pezizomycotina</taxon>
        <taxon>Eurotiomycetes</taxon>
        <taxon>Eurotiomycetidae</taxon>
        <taxon>Eurotiales</taxon>
        <taxon>Aspergillaceae</taxon>
        <taxon>Aspergillus</taxon>
        <taxon>Aspergillus subgen. Circumdati</taxon>
    </lineage>
</organism>
<keyword evidence="3" id="KW-1185">Reference proteome</keyword>
<evidence type="ECO:0000256" key="1">
    <source>
        <dbReference type="SAM" id="MobiDB-lite"/>
    </source>
</evidence>
<dbReference type="SUPFAM" id="SSF51556">
    <property type="entry name" value="Metallo-dependent hydrolases"/>
    <property type="match status" value="1"/>
</dbReference>
<gene>
    <name evidence="2" type="ORF">BDW47DRAFT_48835</name>
</gene>
<proteinExistence type="predicted"/>
<feature type="region of interest" description="Disordered" evidence="1">
    <location>
        <begin position="1"/>
        <end position="26"/>
    </location>
</feature>
<dbReference type="PANTHER" id="PTHR32027:SF0">
    <property type="entry name" value="CYTOSINE DEAMINASE"/>
    <property type="match status" value="1"/>
</dbReference>
<dbReference type="STRING" id="41067.A0A2I2F7J6"/>
<dbReference type="AlphaFoldDB" id="A0A2I2F7J6"/>
<dbReference type="GeneID" id="36526314"/>
<dbReference type="PANTHER" id="PTHR32027">
    <property type="entry name" value="CYTOSINE DEAMINASE"/>
    <property type="match status" value="1"/>
</dbReference>
<dbReference type="Proteomes" id="UP000234585">
    <property type="component" value="Unassembled WGS sequence"/>
</dbReference>
<evidence type="ECO:0000313" key="3">
    <source>
        <dbReference type="Proteomes" id="UP000234585"/>
    </source>
</evidence>
<feature type="compositionally biased region" description="Low complexity" evidence="1">
    <location>
        <begin position="17"/>
        <end position="26"/>
    </location>
</feature>
<dbReference type="Gene3D" id="3.20.20.140">
    <property type="entry name" value="Metal-dependent hydrolases"/>
    <property type="match status" value="1"/>
</dbReference>
<accession>A0A2I2F7J6</accession>
<name>A0A2I2F7J6_ASPCN</name>
<dbReference type="GO" id="GO:0016814">
    <property type="term" value="F:hydrolase activity, acting on carbon-nitrogen (but not peptide) bonds, in cyclic amidines"/>
    <property type="evidence" value="ECO:0007669"/>
    <property type="project" value="TreeGrafter"/>
</dbReference>
<dbReference type="InterPro" id="IPR032466">
    <property type="entry name" value="Metal_Hydrolase"/>
</dbReference>
<feature type="region of interest" description="Disordered" evidence="1">
    <location>
        <begin position="38"/>
        <end position="59"/>
    </location>
</feature>
<reference evidence="2 3" key="1">
    <citation type="submission" date="2017-12" db="EMBL/GenBank/DDBJ databases">
        <authorList>
            <consortium name="DOE Joint Genome Institute"/>
            <person name="Haridas S."/>
            <person name="Kjaerbolling I."/>
            <person name="Vesth T.C."/>
            <person name="Frisvad J.C."/>
            <person name="Nybo J.L."/>
            <person name="Theobald S."/>
            <person name="Kuo A."/>
            <person name="Bowyer P."/>
            <person name="Matsuda Y."/>
            <person name="Mondo S."/>
            <person name="Lyhne E.K."/>
            <person name="Kogle M.E."/>
            <person name="Clum A."/>
            <person name="Lipzen A."/>
            <person name="Salamov A."/>
            <person name="Ngan C.Y."/>
            <person name="Daum C."/>
            <person name="Chiniquy J."/>
            <person name="Barry K."/>
            <person name="LaButti K."/>
            <person name="Simmons B.A."/>
            <person name="Magnuson J.K."/>
            <person name="Mortensen U.H."/>
            <person name="Larsen T.O."/>
            <person name="Grigoriev I.V."/>
            <person name="Baker S.E."/>
            <person name="Andersen M.R."/>
            <person name="Nordberg H.P."/>
            <person name="Cantor M.N."/>
            <person name="Hua S.X."/>
        </authorList>
    </citation>
    <scope>NUCLEOTIDE SEQUENCE [LARGE SCALE GENOMIC DNA]</scope>
    <source>
        <strain evidence="2 3">CBS 102.13</strain>
    </source>
</reference>
<keyword evidence="2" id="KW-0378">Hydrolase</keyword>
<dbReference type="InterPro" id="IPR052349">
    <property type="entry name" value="Metallo-hydrolase_Enzymes"/>
</dbReference>